<dbReference type="AlphaFoldDB" id="A0A846XAA3"/>
<dbReference type="EMBL" id="JAAXOO010000002">
    <property type="protein sequence ID" value="NKY33201.1"/>
    <property type="molecule type" value="Genomic_DNA"/>
</dbReference>
<sequence>MKLGRLHHLGIVVDDPDSAARRAEEVFGIPITLLDESTYTCRVDGVEQSTVQRLGISVEGPPHLELLRTVPGSDVWHRSHGVHHLGFVVDDLAEASRELERRGAPLWVGGLRDGSCPSGTAYHHGPFGITIELLDTTTRNALAARANAAQPERPKP</sequence>
<feature type="domain" description="VOC" evidence="1">
    <location>
        <begin position="5"/>
        <end position="136"/>
    </location>
</feature>
<evidence type="ECO:0000259" key="1">
    <source>
        <dbReference type="PROSITE" id="PS51819"/>
    </source>
</evidence>
<reference evidence="2 3" key="1">
    <citation type="submission" date="2020-04" db="EMBL/GenBank/DDBJ databases">
        <title>MicrobeNet Type strains.</title>
        <authorList>
            <person name="Nicholson A.C."/>
        </authorList>
    </citation>
    <scope>NUCLEOTIDE SEQUENCE [LARGE SCALE GENOMIC DNA]</scope>
    <source>
        <strain evidence="2 3">DSM 45078</strain>
    </source>
</reference>
<dbReference type="Pfam" id="PF13669">
    <property type="entry name" value="Glyoxalase_4"/>
    <property type="match status" value="1"/>
</dbReference>
<proteinExistence type="predicted"/>
<gene>
    <name evidence="2" type="ORF">HGA13_08985</name>
</gene>
<accession>A0A846XAA3</accession>
<organism evidence="2 3">
    <name type="scientific">Nocardia speluncae</name>
    <dbReference type="NCBI Taxonomy" id="419477"/>
    <lineage>
        <taxon>Bacteria</taxon>
        <taxon>Bacillati</taxon>
        <taxon>Actinomycetota</taxon>
        <taxon>Actinomycetes</taxon>
        <taxon>Mycobacteriales</taxon>
        <taxon>Nocardiaceae</taxon>
        <taxon>Nocardia</taxon>
    </lineage>
</organism>
<dbReference type="Proteomes" id="UP000565715">
    <property type="component" value="Unassembled WGS sequence"/>
</dbReference>
<evidence type="ECO:0000313" key="3">
    <source>
        <dbReference type="Proteomes" id="UP000565715"/>
    </source>
</evidence>
<comment type="caution">
    <text evidence="2">The sequence shown here is derived from an EMBL/GenBank/DDBJ whole genome shotgun (WGS) entry which is preliminary data.</text>
</comment>
<protein>
    <submittedName>
        <fullName evidence="2">VOC family protein</fullName>
    </submittedName>
</protein>
<dbReference type="InterPro" id="IPR037523">
    <property type="entry name" value="VOC_core"/>
</dbReference>
<evidence type="ECO:0000313" key="2">
    <source>
        <dbReference type="EMBL" id="NKY33201.1"/>
    </source>
</evidence>
<dbReference type="PROSITE" id="PS51819">
    <property type="entry name" value="VOC"/>
    <property type="match status" value="1"/>
</dbReference>
<name>A0A846XAA3_9NOCA</name>
<keyword evidence="3" id="KW-1185">Reference proteome</keyword>
<dbReference type="SUPFAM" id="SSF54593">
    <property type="entry name" value="Glyoxalase/Bleomycin resistance protein/Dihydroxybiphenyl dioxygenase"/>
    <property type="match status" value="1"/>
</dbReference>
<dbReference type="Gene3D" id="3.10.180.10">
    <property type="entry name" value="2,3-Dihydroxybiphenyl 1,2-Dioxygenase, domain 1"/>
    <property type="match status" value="1"/>
</dbReference>
<dbReference type="InterPro" id="IPR029068">
    <property type="entry name" value="Glyas_Bleomycin-R_OHBP_Dase"/>
</dbReference>